<feature type="site" description="Increases nucleophilicity of active site Cys" evidence="8">
    <location>
        <position position="434"/>
    </location>
</feature>
<keyword evidence="3 8" id="KW-0436">Ligase</keyword>
<keyword evidence="2 8" id="KW-0169">Cobalamin biosynthesis</keyword>
<dbReference type="NCBIfam" id="TIGR00379">
    <property type="entry name" value="cobB"/>
    <property type="match status" value="1"/>
</dbReference>
<dbReference type="UniPathway" id="UPA00148">
    <property type="reaction ID" value="UER00231"/>
</dbReference>
<comment type="cofactor">
    <cofactor evidence="1 8">
        <name>Mg(2+)</name>
        <dbReference type="ChEBI" id="CHEBI:18420"/>
    </cofactor>
</comment>
<dbReference type="EMBL" id="PJKA01000010">
    <property type="protein sequence ID" value="PNC18107.1"/>
    <property type="molecule type" value="Genomic_DNA"/>
</dbReference>
<evidence type="ECO:0000313" key="13">
    <source>
        <dbReference type="Proteomes" id="UP000236000"/>
    </source>
</evidence>
<evidence type="ECO:0000256" key="8">
    <source>
        <dbReference type="HAMAP-Rule" id="MF_00027"/>
    </source>
</evidence>
<dbReference type="Pfam" id="PF07685">
    <property type="entry name" value="GATase_3"/>
    <property type="match status" value="1"/>
</dbReference>
<feature type="domain" description="CobQ/CobB/MinD/ParA nucleotide binding" evidence="10">
    <location>
        <begin position="9"/>
        <end position="192"/>
    </location>
</feature>
<dbReference type="Pfam" id="PF07931">
    <property type="entry name" value="CPT"/>
    <property type="match status" value="1"/>
</dbReference>
<dbReference type="SUPFAM" id="SSF52540">
    <property type="entry name" value="P-loop containing nucleoside triphosphate hydrolases"/>
    <property type="match status" value="2"/>
</dbReference>
<dbReference type="InterPro" id="IPR029062">
    <property type="entry name" value="Class_I_gatase-like"/>
</dbReference>
<comment type="function">
    <text evidence="8">Catalyzes the ATP-dependent amidation of the two carboxylate groups at positions a and c of cobyrinate, using either L-glutamine or ammonia as the nitrogen source.</text>
</comment>
<comment type="pathway">
    <text evidence="8">Cofactor biosynthesis; adenosylcobalamin biosynthesis; cob(II)yrinate a,c-diamide from sirohydrochlorin (anaerobic route): step 10/10.</text>
</comment>
<dbReference type="HAMAP" id="MF_00027">
    <property type="entry name" value="CobB_CbiA"/>
    <property type="match status" value="1"/>
</dbReference>
<evidence type="ECO:0000313" key="12">
    <source>
        <dbReference type="EMBL" id="PNC18107.1"/>
    </source>
</evidence>
<feature type="active site" description="Nucleophile" evidence="8">
    <location>
        <position position="332"/>
    </location>
</feature>
<protein>
    <recommendedName>
        <fullName evidence="8">Cobyrinate a,c-diamide synthase</fullName>
        <ecNumber evidence="8">6.3.5.11</ecNumber>
    </recommendedName>
    <alternativeName>
        <fullName evidence="8">Cobyrinic acid a,c-diamide synthetase</fullName>
    </alternativeName>
</protein>
<accession>A0A2N8HDT0</accession>
<comment type="caution">
    <text evidence="12">The sequence shown here is derived from an EMBL/GenBank/DDBJ whole genome shotgun (WGS) entry which is preliminary data.</text>
</comment>
<organism evidence="12 13">
    <name type="scientific">Akkermansia muciniphila</name>
    <dbReference type="NCBI Taxonomy" id="239935"/>
    <lineage>
        <taxon>Bacteria</taxon>
        <taxon>Pseudomonadati</taxon>
        <taxon>Verrucomicrobiota</taxon>
        <taxon>Verrucomicrobiia</taxon>
        <taxon>Verrucomicrobiales</taxon>
        <taxon>Akkermansiaceae</taxon>
        <taxon>Akkermansia</taxon>
    </lineage>
</organism>
<dbReference type="InterPro" id="IPR004484">
    <property type="entry name" value="CbiA/CobB_synth"/>
</dbReference>
<evidence type="ECO:0000259" key="11">
    <source>
        <dbReference type="Pfam" id="PF07685"/>
    </source>
</evidence>
<dbReference type="EC" id="6.3.5.11" evidence="8"/>
<evidence type="ECO:0000256" key="6">
    <source>
        <dbReference type="ARBA" id="ARBA00022842"/>
    </source>
</evidence>
<evidence type="ECO:0000256" key="9">
    <source>
        <dbReference type="SAM" id="MobiDB-lite"/>
    </source>
</evidence>
<dbReference type="InterPro" id="IPR002586">
    <property type="entry name" value="CobQ/CobB/MinD/ParA_Nub-bd_dom"/>
</dbReference>
<reference evidence="12 13" key="1">
    <citation type="journal article" date="2017" name="BMC Genomics">
        <title>Genome sequencing of 39 Akkermansia muciniphila isolates reveals its population structure, genomic and functional diverisity, and global distribution in mammalian gut microbiotas.</title>
        <authorList>
            <person name="Guo X."/>
            <person name="Li S."/>
            <person name="Zhang J."/>
            <person name="Wu F."/>
            <person name="Li X."/>
            <person name="Wu D."/>
            <person name="Zhang M."/>
            <person name="Ou Z."/>
            <person name="Jie Z."/>
            <person name="Yan Q."/>
            <person name="Li P."/>
            <person name="Yi J."/>
            <person name="Peng Y."/>
        </authorList>
    </citation>
    <scope>NUCLEOTIDE SEQUENCE [LARGE SCALE GENOMIC DNA]</scope>
    <source>
        <strain evidence="12 13">GP24</strain>
    </source>
</reference>
<dbReference type="CDD" id="cd03130">
    <property type="entry name" value="GATase1_CobB"/>
    <property type="match status" value="1"/>
</dbReference>
<feature type="domain" description="CobB/CobQ-like glutamine amidotransferase" evidence="11">
    <location>
        <begin position="250"/>
        <end position="441"/>
    </location>
</feature>
<dbReference type="AlphaFoldDB" id="A0A2N8HDT0"/>
<keyword evidence="7 8" id="KW-0315">Glutamine amidotransferase</keyword>
<dbReference type="Gene3D" id="3.40.50.880">
    <property type="match status" value="1"/>
</dbReference>
<evidence type="ECO:0000256" key="5">
    <source>
        <dbReference type="ARBA" id="ARBA00022840"/>
    </source>
</evidence>
<feature type="region of interest" description="Disordered" evidence="9">
    <location>
        <begin position="572"/>
        <end position="594"/>
    </location>
</feature>
<evidence type="ECO:0000256" key="7">
    <source>
        <dbReference type="ARBA" id="ARBA00022962"/>
    </source>
</evidence>
<dbReference type="Proteomes" id="UP000236000">
    <property type="component" value="Unassembled WGS sequence"/>
</dbReference>
<dbReference type="SUPFAM" id="SSF52317">
    <property type="entry name" value="Class I glutamine amidotransferase-like"/>
    <property type="match status" value="1"/>
</dbReference>
<dbReference type="PANTHER" id="PTHR43873">
    <property type="entry name" value="COBYRINATE A,C-DIAMIDE SYNTHASE"/>
    <property type="match status" value="1"/>
</dbReference>
<dbReference type="PROSITE" id="PS51274">
    <property type="entry name" value="GATASE_COBBQ"/>
    <property type="match status" value="1"/>
</dbReference>
<evidence type="ECO:0000256" key="3">
    <source>
        <dbReference type="ARBA" id="ARBA00022598"/>
    </source>
</evidence>
<dbReference type="GO" id="GO:0009236">
    <property type="term" value="P:cobalamin biosynthetic process"/>
    <property type="evidence" value="ECO:0007669"/>
    <property type="project" value="UniProtKB-UniRule"/>
</dbReference>
<evidence type="ECO:0000256" key="2">
    <source>
        <dbReference type="ARBA" id="ARBA00022573"/>
    </source>
</evidence>
<dbReference type="GO" id="GO:0005524">
    <property type="term" value="F:ATP binding"/>
    <property type="evidence" value="ECO:0007669"/>
    <property type="project" value="UniProtKB-UniRule"/>
</dbReference>
<dbReference type="GO" id="GO:0042242">
    <property type="term" value="F:cobyrinic acid a,c-diamide synthase activity"/>
    <property type="evidence" value="ECO:0007669"/>
    <property type="project" value="UniProtKB-UniRule"/>
</dbReference>
<keyword evidence="6 8" id="KW-0460">Magnesium</keyword>
<gene>
    <name evidence="8" type="primary">cbiA</name>
    <name evidence="12" type="ORF">CXU22_05575</name>
</gene>
<dbReference type="Gene3D" id="3.40.50.300">
    <property type="entry name" value="P-loop containing nucleotide triphosphate hydrolases"/>
    <property type="match status" value="3"/>
</dbReference>
<comment type="similarity">
    <text evidence="8">Belongs to the CobB/CbiA family.</text>
</comment>
<keyword evidence="5 8" id="KW-0067">ATP-binding</keyword>
<comment type="miscellaneous">
    <text evidence="8">The a and c carboxylates of cobyrinate are activated for nucleophilic attack via formation of a phosphorylated intermediate by ATP. CbiA catalyzes first the amidation of the c-carboxylate, and then that of the a-carboxylate.</text>
</comment>
<name>A0A2N8HDT0_9BACT</name>
<dbReference type="Pfam" id="PF01656">
    <property type="entry name" value="CbiA"/>
    <property type="match status" value="1"/>
</dbReference>
<evidence type="ECO:0000256" key="4">
    <source>
        <dbReference type="ARBA" id="ARBA00022741"/>
    </source>
</evidence>
<comment type="domain">
    <text evidence="8">Comprises of two domains. The C-terminal domain contains the binding site for glutamine and catalyzes the hydrolysis of this substrate to glutamate and ammonia. The N-terminal domain is anticipated to bind ATP and cobyrinate and catalyzes the ultimate synthesis of the diamide product. The ammonia produced via the glutaminase domain is probably translocated to the adjacent domain via a molecular tunnel, where it reacts with an activated intermediate.</text>
</comment>
<dbReference type="NCBIfam" id="NF002204">
    <property type="entry name" value="PRK01077.1"/>
    <property type="match status" value="1"/>
</dbReference>
<comment type="catalytic activity">
    <reaction evidence="8">
        <text>cob(II)yrinate + 2 L-glutamine + 2 ATP + 2 H2O = cob(II)yrinate a,c diamide + 2 L-glutamate + 2 ADP + 2 phosphate + 2 H(+)</text>
        <dbReference type="Rhea" id="RHEA:26289"/>
        <dbReference type="ChEBI" id="CHEBI:15377"/>
        <dbReference type="ChEBI" id="CHEBI:15378"/>
        <dbReference type="ChEBI" id="CHEBI:29985"/>
        <dbReference type="ChEBI" id="CHEBI:30616"/>
        <dbReference type="ChEBI" id="CHEBI:43474"/>
        <dbReference type="ChEBI" id="CHEBI:58359"/>
        <dbReference type="ChEBI" id="CHEBI:58537"/>
        <dbReference type="ChEBI" id="CHEBI:58894"/>
        <dbReference type="ChEBI" id="CHEBI:456216"/>
        <dbReference type="EC" id="6.3.5.11"/>
    </reaction>
</comment>
<dbReference type="CDD" id="cd05388">
    <property type="entry name" value="CobB_N"/>
    <property type="match status" value="1"/>
</dbReference>
<evidence type="ECO:0000259" key="10">
    <source>
        <dbReference type="Pfam" id="PF01656"/>
    </source>
</evidence>
<dbReference type="PANTHER" id="PTHR43873:SF1">
    <property type="entry name" value="COBYRINATE A,C-DIAMIDE SYNTHASE"/>
    <property type="match status" value="1"/>
</dbReference>
<feature type="compositionally biased region" description="Basic and acidic residues" evidence="9">
    <location>
        <begin position="572"/>
        <end position="587"/>
    </location>
</feature>
<evidence type="ECO:0000256" key="1">
    <source>
        <dbReference type="ARBA" id="ARBA00001946"/>
    </source>
</evidence>
<sequence>MNKPFHAFCIASTQSGGGKTTVSLALMAALSARGLRVQAFKCGPDYIDPSFHRQATGLPSFNLDTWMMGKNGVRSQWARHASCADIAICEGVMGLFDARTPESLEGSTADCALTLGLPVLLVVQARGMAGSIAAVVRGFSQHHPGLNIAGVIANGVGSATHADLLRRALAHHGLPPLVAALPRNAEWTLPERQLGLVPAEEEARQQSWFRRLAEAVEKHVNWELLMDITAIPRPAPLKASIPSAPARGRLAVARDNAFCFYYEDNLERLRHAGWEITCFSPLEDTALPEGTRALYLGGGYPETFASRLESNEAMRNAILEFAKNGGEIFAECGGYMYLCKELALPDGTSRNMCGVIDGTARMGEKLRSLGYRETVMETEAPFGLRFTRIRGHEFHWSSIKLNRPYPPLYMVGGKDGSLSAEGVADGNVKAGYIHLYWGHENHDQPQTPQPRQGRVILLNGASSAGKSTLARTLHRLMEEDSMIFSMDDYLAMSRGRHENALDAVRETGLPFIESFHAAIAEAARKGALVIVDHVIGESARWIRDLLNRLSGIPCALIKVDCREDILLERERNRTDRTPDPAHAERQHGSIHQHFPHDFSIDTTEATPRECALELMGQLPPEFRATQE</sequence>
<dbReference type="OrthoDB" id="9764035at2"/>
<dbReference type="RefSeq" id="WP_102713406.1">
    <property type="nucleotide sequence ID" value="NZ_PJKA01000010.1"/>
</dbReference>
<keyword evidence="4 8" id="KW-0547">Nucleotide-binding</keyword>
<dbReference type="InterPro" id="IPR027417">
    <property type="entry name" value="P-loop_NTPase"/>
</dbReference>
<proteinExistence type="inferred from homology"/>
<dbReference type="InterPro" id="IPR011698">
    <property type="entry name" value="GATase_3"/>
</dbReference>